<keyword evidence="9 12" id="KW-0863">Zinc-finger</keyword>
<keyword evidence="6" id="KW-0808">Transferase</keyword>
<dbReference type="Gene3D" id="1.20.120.1750">
    <property type="match status" value="1"/>
</dbReference>
<dbReference type="CDD" id="cd22582">
    <property type="entry name" value="BRcat_RBR_unk"/>
    <property type="match status" value="1"/>
</dbReference>
<dbReference type="EC" id="2.3.2.31" evidence="5"/>
<comment type="caution">
    <text evidence="15">The sequence shown here is derived from an EMBL/GenBank/DDBJ whole genome shotgun (WGS) entry which is preliminary data.</text>
</comment>
<evidence type="ECO:0000256" key="7">
    <source>
        <dbReference type="ARBA" id="ARBA00022723"/>
    </source>
</evidence>
<comment type="catalytic activity">
    <reaction evidence="1">
        <text>[E2 ubiquitin-conjugating enzyme]-S-ubiquitinyl-L-cysteine + [acceptor protein]-L-lysine = [E2 ubiquitin-conjugating enzyme]-L-cysteine + [acceptor protein]-N(6)-ubiquitinyl-L-lysine.</text>
        <dbReference type="EC" id="2.3.2.31"/>
    </reaction>
</comment>
<evidence type="ECO:0000313" key="16">
    <source>
        <dbReference type="Proteomes" id="UP001604336"/>
    </source>
</evidence>
<evidence type="ECO:0000256" key="6">
    <source>
        <dbReference type="ARBA" id="ARBA00022679"/>
    </source>
</evidence>
<dbReference type="Proteomes" id="UP001604336">
    <property type="component" value="Unassembled WGS sequence"/>
</dbReference>
<evidence type="ECO:0000256" key="1">
    <source>
        <dbReference type="ARBA" id="ARBA00001798"/>
    </source>
</evidence>
<keyword evidence="11" id="KW-0862">Zinc</keyword>
<evidence type="ECO:0000256" key="2">
    <source>
        <dbReference type="ARBA" id="ARBA00001947"/>
    </source>
</evidence>
<dbReference type="InterPro" id="IPR017907">
    <property type="entry name" value="Znf_RING_CS"/>
</dbReference>
<evidence type="ECO:0000256" key="8">
    <source>
        <dbReference type="ARBA" id="ARBA00022737"/>
    </source>
</evidence>
<evidence type="ECO:0000256" key="3">
    <source>
        <dbReference type="ARBA" id="ARBA00003976"/>
    </source>
</evidence>
<dbReference type="InterPro" id="IPR031127">
    <property type="entry name" value="E3_UB_ligase_RBR"/>
</dbReference>
<comment type="similarity">
    <text evidence="4">Belongs to the RBR family. Ariadne subfamily.</text>
</comment>
<comment type="cofactor">
    <cofactor evidence="2">
        <name>Zn(2+)</name>
        <dbReference type="ChEBI" id="CHEBI:29105"/>
    </cofactor>
</comment>
<evidence type="ECO:0000259" key="13">
    <source>
        <dbReference type="PROSITE" id="PS50089"/>
    </source>
</evidence>
<keyword evidence="16" id="KW-1185">Reference proteome</keyword>
<dbReference type="PROSITE" id="PS00518">
    <property type="entry name" value="ZF_RING_1"/>
    <property type="match status" value="1"/>
</dbReference>
<accession>A0ABD1PEC3</accession>
<keyword evidence="7" id="KW-0479">Metal-binding</keyword>
<dbReference type="Pfam" id="PF01485">
    <property type="entry name" value="IBR"/>
    <property type="match status" value="2"/>
</dbReference>
<dbReference type="InterPro" id="IPR044066">
    <property type="entry name" value="TRIAD_supradom"/>
</dbReference>
<dbReference type="CDD" id="cd22584">
    <property type="entry name" value="Rcat_RBR_unk"/>
    <property type="match status" value="1"/>
</dbReference>
<name>A0ABD1PEC3_9LAMI</name>
<sequence>MAKESNEPFCDDFYLTFLFNEAEDVSQNDLLTSISDSKYAEELQASLICSPFTEEVSKDHISQIDLPTSDDKDESFDLYRSDFCLSWLFNEAEEDDEILSVLDSMYAEELQFQESIKASLICSKNPRNDQVTDEVVGESSRRFCDICIGSKESDEMFTIPSCSHLFCTDCICKHVGITIKETGFVKCPGLDCRATLDIDACREIMPNDVITMWADVLCESLIPPSQKFYCPYKDCSAMLINDSDEIIRESECPFCWRLFCAQCNVPWHSGVECEEFQRLNENERGREDLMVYELAKQKNWQRCPKCKFYVDKTEGCLHISCRCNFEFCYACGATWTSTHGGCTP</sequence>
<dbReference type="SUPFAM" id="SSF57850">
    <property type="entry name" value="RING/U-box"/>
    <property type="match status" value="3"/>
</dbReference>
<evidence type="ECO:0000256" key="12">
    <source>
        <dbReference type="PROSITE-ProRule" id="PRU00175"/>
    </source>
</evidence>
<feature type="domain" description="RING-type" evidence="13">
    <location>
        <begin position="144"/>
        <end position="188"/>
    </location>
</feature>
<dbReference type="PROSITE" id="PS51873">
    <property type="entry name" value="TRIAD"/>
    <property type="match status" value="1"/>
</dbReference>
<protein>
    <recommendedName>
        <fullName evidence="5">RBR-type E3 ubiquitin transferase</fullName>
        <ecNumber evidence="5">2.3.2.31</ecNumber>
    </recommendedName>
</protein>
<reference evidence="16" key="1">
    <citation type="submission" date="2024-07" db="EMBL/GenBank/DDBJ databases">
        <title>Two chromosome-level genome assemblies of Korean endemic species Abeliophyllum distichum and Forsythia ovata (Oleaceae).</title>
        <authorList>
            <person name="Jang H."/>
        </authorList>
    </citation>
    <scope>NUCLEOTIDE SEQUENCE [LARGE SCALE GENOMIC DNA]</scope>
</reference>
<dbReference type="InterPro" id="IPR013083">
    <property type="entry name" value="Znf_RING/FYVE/PHD"/>
</dbReference>
<keyword evidence="10" id="KW-0833">Ubl conjugation pathway</keyword>
<evidence type="ECO:0000256" key="5">
    <source>
        <dbReference type="ARBA" id="ARBA00012251"/>
    </source>
</evidence>
<evidence type="ECO:0000259" key="14">
    <source>
        <dbReference type="PROSITE" id="PS51873"/>
    </source>
</evidence>
<evidence type="ECO:0000256" key="10">
    <source>
        <dbReference type="ARBA" id="ARBA00022786"/>
    </source>
</evidence>
<dbReference type="EMBL" id="JBFOLK010000014">
    <property type="protein sequence ID" value="KAL2462258.1"/>
    <property type="molecule type" value="Genomic_DNA"/>
</dbReference>
<dbReference type="PANTHER" id="PTHR11685">
    <property type="entry name" value="RBR FAMILY RING FINGER AND IBR DOMAIN-CONTAINING"/>
    <property type="match status" value="1"/>
</dbReference>
<evidence type="ECO:0000256" key="4">
    <source>
        <dbReference type="ARBA" id="ARBA00005884"/>
    </source>
</evidence>
<gene>
    <name evidence="15" type="ORF">Adt_45678</name>
</gene>
<dbReference type="Gene3D" id="3.30.40.10">
    <property type="entry name" value="Zinc/RING finger domain, C3HC4 (zinc finger)"/>
    <property type="match status" value="1"/>
</dbReference>
<dbReference type="SMART" id="SM00647">
    <property type="entry name" value="IBR"/>
    <property type="match status" value="2"/>
</dbReference>
<dbReference type="GO" id="GO:0008270">
    <property type="term" value="F:zinc ion binding"/>
    <property type="evidence" value="ECO:0007669"/>
    <property type="project" value="UniProtKB-KW"/>
</dbReference>
<proteinExistence type="inferred from homology"/>
<dbReference type="AlphaFoldDB" id="A0ABD1PEC3"/>
<dbReference type="InterPro" id="IPR002867">
    <property type="entry name" value="IBR_dom"/>
</dbReference>
<dbReference type="PROSITE" id="PS50089">
    <property type="entry name" value="ZF_RING_2"/>
    <property type="match status" value="1"/>
</dbReference>
<evidence type="ECO:0000313" key="15">
    <source>
        <dbReference type="EMBL" id="KAL2462258.1"/>
    </source>
</evidence>
<dbReference type="InterPro" id="IPR001841">
    <property type="entry name" value="Znf_RING"/>
</dbReference>
<dbReference type="FunFam" id="1.20.120.1750:FF:000018">
    <property type="entry name" value="RBR-type E3 ubiquitin transferase"/>
    <property type="match status" value="1"/>
</dbReference>
<feature type="domain" description="RING-type" evidence="14">
    <location>
        <begin position="140"/>
        <end position="344"/>
    </location>
</feature>
<comment type="function">
    <text evidence="3">Might act as an E3 ubiquitin-protein ligase, or as part of E3 complex, which accepts ubiquitin from specific E2 ubiquitin-conjugating enzymes and then transfers it to substrates.</text>
</comment>
<organism evidence="15 16">
    <name type="scientific">Abeliophyllum distichum</name>
    <dbReference type="NCBI Taxonomy" id="126358"/>
    <lineage>
        <taxon>Eukaryota</taxon>
        <taxon>Viridiplantae</taxon>
        <taxon>Streptophyta</taxon>
        <taxon>Embryophyta</taxon>
        <taxon>Tracheophyta</taxon>
        <taxon>Spermatophyta</taxon>
        <taxon>Magnoliopsida</taxon>
        <taxon>eudicotyledons</taxon>
        <taxon>Gunneridae</taxon>
        <taxon>Pentapetalae</taxon>
        <taxon>asterids</taxon>
        <taxon>lamiids</taxon>
        <taxon>Lamiales</taxon>
        <taxon>Oleaceae</taxon>
        <taxon>Forsythieae</taxon>
        <taxon>Abeliophyllum</taxon>
    </lineage>
</organism>
<evidence type="ECO:0000256" key="9">
    <source>
        <dbReference type="ARBA" id="ARBA00022771"/>
    </source>
</evidence>
<keyword evidence="8" id="KW-0677">Repeat</keyword>
<dbReference type="GO" id="GO:0061630">
    <property type="term" value="F:ubiquitin protein ligase activity"/>
    <property type="evidence" value="ECO:0007669"/>
    <property type="project" value="UniProtKB-EC"/>
</dbReference>
<dbReference type="FunFam" id="3.30.40.10:FF:000230">
    <property type="entry name" value="RBR-type E3 ubiquitin transferase"/>
    <property type="match status" value="1"/>
</dbReference>
<evidence type="ECO:0000256" key="11">
    <source>
        <dbReference type="ARBA" id="ARBA00022833"/>
    </source>
</evidence>